<proteinExistence type="predicted"/>
<comment type="caution">
    <text evidence="1">The sequence shown here is derived from an EMBL/GenBank/DDBJ whole genome shotgun (WGS) entry which is preliminary data.</text>
</comment>
<evidence type="ECO:0000313" key="1">
    <source>
        <dbReference type="EMBL" id="HGU16062.1"/>
    </source>
</evidence>
<dbReference type="AlphaFoldDB" id="A0A7V4N3I0"/>
<reference evidence="1" key="1">
    <citation type="journal article" date="2020" name="mSystems">
        <title>Genome- and Community-Level Interaction Insights into Carbon Utilization and Element Cycling Functions of Hydrothermarchaeota in Hydrothermal Sediment.</title>
        <authorList>
            <person name="Zhou Z."/>
            <person name="Liu Y."/>
            <person name="Xu W."/>
            <person name="Pan J."/>
            <person name="Luo Z.H."/>
            <person name="Li M."/>
        </authorList>
    </citation>
    <scope>NUCLEOTIDE SEQUENCE [LARGE SCALE GENOMIC DNA]</scope>
    <source>
        <strain evidence="1">SpSt-711</strain>
    </source>
</reference>
<sequence length="613" mass="71588">MFKIEKKFKDKTSILYFLPFFSSNLEITQSIIKLLAEIKPSAIAIALPFFIKDKWLLAVKSLPTISVLSLIYKTQETEYLIVEPLCPLVEATRYAIFSSIPIFFIDLPKEAPQEDLSNFTPLPTYLIKELEFIKYVNLTLSFFEEYLTEREKYIAEKILEISQKYNSIAIILPFYQVKGVISALKTASGLLYLPKNIPKEIEIYTLNSKSLREILSEPGYFQYVYEKNRKKLIENKKFTLDRITLFEEVFEKARQKYYKETGTELSPKDLQVFGQFLRNLLLIKGQYIPDLYTLILAVRGIGGDEFAFWFWEIATFYEFQKEELSPFPIINLSPEDLRLPSKRLRISRKIKSIRSSLNFLQGFTTREERKIFKKDFTGKVICSFPPEDVVVETFGKKVMEKGLKVITENLRKIEPFTVSLKDGLDLKETIRKWFFEETPYVKEEPQAHAKAGSIVIIFEEDPDPLTGKERYPWNFTWHGEHHQESDMAFYSTDPKETVVGPGIAKAKYGGFMLTYPPMRVYDIWEDPYFDIAINKAERLLLAGIDYSLEKYIIYVAKKPPTNLAKKFASLQGKKVIFLPIGSFSKNFLEKIRIFHVLEGHYVRKYAHKYIKNK</sequence>
<organism evidence="1">
    <name type="scientific">Thermodesulfobacterium geofontis</name>
    <dbReference type="NCBI Taxonomy" id="1295609"/>
    <lineage>
        <taxon>Bacteria</taxon>
        <taxon>Pseudomonadati</taxon>
        <taxon>Thermodesulfobacteriota</taxon>
        <taxon>Thermodesulfobacteria</taxon>
        <taxon>Thermodesulfobacteriales</taxon>
        <taxon>Thermodesulfobacteriaceae</taxon>
        <taxon>Thermodesulfobacterium</taxon>
    </lineage>
</organism>
<dbReference type="EMBL" id="DTEI01000095">
    <property type="protein sequence ID" value="HGU16062.1"/>
    <property type="molecule type" value="Genomic_DNA"/>
</dbReference>
<accession>A0A7V4N3I0</accession>
<gene>
    <name evidence="1" type="ORF">ENU91_05370</name>
</gene>
<protein>
    <submittedName>
        <fullName evidence="1">Uncharacterized protein</fullName>
    </submittedName>
</protein>
<name>A0A7V4N3I0_9BACT</name>